<evidence type="ECO:0000256" key="7">
    <source>
        <dbReference type="ARBA" id="ARBA00022842"/>
    </source>
</evidence>
<dbReference type="KEGG" id="gsb:GSUB_09025"/>
<keyword evidence="6 9" id="KW-0067">ATP-binding</keyword>
<dbReference type="GO" id="GO:0004141">
    <property type="term" value="F:dethiobiotin synthase activity"/>
    <property type="evidence" value="ECO:0007669"/>
    <property type="project" value="UniProtKB-UniRule"/>
</dbReference>
<feature type="active site" evidence="9">
    <location>
        <position position="44"/>
    </location>
</feature>
<dbReference type="Gene3D" id="3.40.50.300">
    <property type="entry name" value="P-loop containing nucleotide triphosphate hydrolases"/>
    <property type="match status" value="1"/>
</dbReference>
<dbReference type="RefSeq" id="WP_040200377.1">
    <property type="nucleotide sequence ID" value="NZ_CP010311.1"/>
</dbReference>
<dbReference type="GO" id="GO:0005524">
    <property type="term" value="F:ATP binding"/>
    <property type="evidence" value="ECO:0007669"/>
    <property type="project" value="UniProtKB-UniRule"/>
</dbReference>
<keyword evidence="3 9" id="KW-0479">Metal-binding</keyword>
<keyword evidence="4 9" id="KW-0547">Nucleotide-binding</keyword>
<comment type="similarity">
    <text evidence="9">Belongs to the dethiobiotin synthetase family.</text>
</comment>
<feature type="binding site" evidence="9">
    <location>
        <begin position="19"/>
        <end position="24"/>
    </location>
    <ligand>
        <name>ATP</name>
        <dbReference type="ChEBI" id="CHEBI:30616"/>
    </ligand>
</feature>
<evidence type="ECO:0000256" key="5">
    <source>
        <dbReference type="ARBA" id="ARBA00022756"/>
    </source>
</evidence>
<dbReference type="AlphaFoldDB" id="A0A0B5FEU0"/>
<keyword evidence="7 9" id="KW-0460">Magnesium</keyword>
<comment type="pathway">
    <text evidence="9">Cofactor biosynthesis; biotin biosynthesis; biotin from 7,8-diaminononanoate: step 1/2.</text>
</comment>
<evidence type="ECO:0000256" key="8">
    <source>
        <dbReference type="ARBA" id="ARBA00047386"/>
    </source>
</evidence>
<dbReference type="GO" id="GO:0009102">
    <property type="term" value="P:biotin biosynthetic process"/>
    <property type="evidence" value="ECO:0007669"/>
    <property type="project" value="UniProtKB-UniRule"/>
</dbReference>
<dbReference type="EC" id="6.3.3.3" evidence="9"/>
<proteinExistence type="inferred from homology"/>
<evidence type="ECO:0000256" key="2">
    <source>
        <dbReference type="ARBA" id="ARBA00022598"/>
    </source>
</evidence>
<dbReference type="HOGENOM" id="CLU_072551_3_1_7"/>
<feature type="binding site" evidence="9">
    <location>
        <position position="48"/>
    </location>
    <ligand>
        <name>substrate</name>
    </ligand>
</feature>
<comment type="subcellular location">
    <subcellularLocation>
        <location evidence="9">Cytoplasm</location>
    </subcellularLocation>
</comment>
<evidence type="ECO:0000313" key="11">
    <source>
        <dbReference type="Proteomes" id="UP000035036"/>
    </source>
</evidence>
<dbReference type="PIRSF" id="PIRSF006755">
    <property type="entry name" value="DTB_synth"/>
    <property type="match status" value="1"/>
</dbReference>
<comment type="subunit">
    <text evidence="9">Homodimer.</text>
</comment>
<dbReference type="GO" id="GO:0000287">
    <property type="term" value="F:magnesium ion binding"/>
    <property type="evidence" value="ECO:0007669"/>
    <property type="project" value="UniProtKB-UniRule"/>
</dbReference>
<dbReference type="GO" id="GO:0005829">
    <property type="term" value="C:cytosol"/>
    <property type="evidence" value="ECO:0007669"/>
    <property type="project" value="TreeGrafter"/>
</dbReference>
<evidence type="ECO:0000256" key="6">
    <source>
        <dbReference type="ARBA" id="ARBA00022840"/>
    </source>
</evidence>
<dbReference type="PANTHER" id="PTHR43210:SF2">
    <property type="entry name" value="ATP-DEPENDENT DETHIOBIOTIN SYNTHETASE BIOD 2"/>
    <property type="match status" value="1"/>
</dbReference>
<dbReference type="HAMAP" id="MF_00336">
    <property type="entry name" value="BioD"/>
    <property type="match status" value="1"/>
</dbReference>
<sequence length="249" mass="26569">MSANIDLCPGVFVTGTDTGVGKTLVAAALAQHLRKLGLRVGVMKPLETGVENPAEEGLDAALLRWASETSAPRDQVAPVRLCAPLAPSMAAEMEKTFIDFGHLVETSRQLRRSHDFVIVEGAGGLMVPIAGGLLIADLVRAMELPLMVVCRPTLGTINHTLLTLFTARQMALPTAGFLVNNMPLHPDKALADTPHTLAALASADLLGVFDNAPQDDDRQKVKNLSDQLASLPTYKVLRRNLAWPEIGSA</sequence>
<feature type="binding site" evidence="9">
    <location>
        <position position="120"/>
    </location>
    <ligand>
        <name>Mg(2+)</name>
        <dbReference type="ChEBI" id="CHEBI:18420"/>
    </ligand>
</feature>
<dbReference type="PANTHER" id="PTHR43210">
    <property type="entry name" value="DETHIOBIOTIN SYNTHETASE"/>
    <property type="match status" value="1"/>
</dbReference>
<keyword evidence="5 9" id="KW-0093">Biotin biosynthesis</keyword>
<organism evidence="10 11">
    <name type="scientific">Geoalkalibacter subterraneus</name>
    <dbReference type="NCBI Taxonomy" id="483547"/>
    <lineage>
        <taxon>Bacteria</taxon>
        <taxon>Pseudomonadati</taxon>
        <taxon>Thermodesulfobacteriota</taxon>
        <taxon>Desulfuromonadia</taxon>
        <taxon>Desulfuromonadales</taxon>
        <taxon>Geoalkalibacteraceae</taxon>
        <taxon>Geoalkalibacter</taxon>
    </lineage>
</organism>
<comment type="catalytic activity">
    <reaction evidence="9">
        <text>(7R,8S)-7,8-diammoniononanoate + CO2 + ATP = (4R,5S)-dethiobiotin + ADP + phosphate + 3 H(+)</text>
        <dbReference type="Rhea" id="RHEA:15805"/>
        <dbReference type="ChEBI" id="CHEBI:15378"/>
        <dbReference type="ChEBI" id="CHEBI:16526"/>
        <dbReference type="ChEBI" id="CHEBI:30616"/>
        <dbReference type="ChEBI" id="CHEBI:43474"/>
        <dbReference type="ChEBI" id="CHEBI:149469"/>
        <dbReference type="ChEBI" id="CHEBI:149473"/>
        <dbReference type="ChEBI" id="CHEBI:456216"/>
        <dbReference type="EC" id="6.3.3.3"/>
    </reaction>
</comment>
<feature type="binding site" evidence="9">
    <location>
        <position position="59"/>
    </location>
    <ligand>
        <name>ATP</name>
        <dbReference type="ChEBI" id="CHEBI:30616"/>
    </ligand>
</feature>
<dbReference type="OrthoDB" id="9802097at2"/>
<protein>
    <recommendedName>
        <fullName evidence="9">ATP-dependent dethiobiotin synthetase BioD</fullName>
        <ecNumber evidence="9">6.3.3.3</ecNumber>
    </recommendedName>
    <alternativeName>
        <fullName evidence="9">DTB synthetase</fullName>
        <shortName evidence="9">DTBS</shortName>
    </alternativeName>
    <alternativeName>
        <fullName evidence="9">Dethiobiotin synthase</fullName>
    </alternativeName>
</protein>
<dbReference type="InterPro" id="IPR004472">
    <property type="entry name" value="DTB_synth_BioD"/>
</dbReference>
<dbReference type="NCBIfam" id="TIGR00347">
    <property type="entry name" value="bioD"/>
    <property type="match status" value="1"/>
</dbReference>
<keyword evidence="11" id="KW-1185">Reference proteome</keyword>
<dbReference type="EMBL" id="CP010311">
    <property type="protein sequence ID" value="AJF06652.1"/>
    <property type="molecule type" value="Genomic_DNA"/>
</dbReference>
<feature type="binding site" evidence="9">
    <location>
        <begin position="120"/>
        <end position="123"/>
    </location>
    <ligand>
        <name>ATP</name>
        <dbReference type="ChEBI" id="CHEBI:30616"/>
    </ligand>
</feature>
<dbReference type="SUPFAM" id="SSF52540">
    <property type="entry name" value="P-loop containing nucleoside triphosphate hydrolases"/>
    <property type="match status" value="1"/>
</dbReference>
<dbReference type="UniPathway" id="UPA00078">
    <property type="reaction ID" value="UER00161"/>
</dbReference>
<evidence type="ECO:0000313" key="10">
    <source>
        <dbReference type="EMBL" id="AJF06652.1"/>
    </source>
</evidence>
<keyword evidence="1 9" id="KW-0963">Cytoplasm</keyword>
<feature type="binding site" evidence="9">
    <location>
        <begin position="180"/>
        <end position="181"/>
    </location>
    <ligand>
        <name>ATP</name>
        <dbReference type="ChEBI" id="CHEBI:30616"/>
    </ligand>
</feature>
<dbReference type="Proteomes" id="UP000035036">
    <property type="component" value="Chromosome"/>
</dbReference>
<evidence type="ECO:0000256" key="3">
    <source>
        <dbReference type="ARBA" id="ARBA00022723"/>
    </source>
</evidence>
<evidence type="ECO:0000256" key="9">
    <source>
        <dbReference type="HAMAP-Rule" id="MF_00336"/>
    </source>
</evidence>
<dbReference type="Pfam" id="PF13500">
    <property type="entry name" value="AAA_26"/>
    <property type="match status" value="1"/>
</dbReference>
<evidence type="ECO:0000256" key="4">
    <source>
        <dbReference type="ARBA" id="ARBA00022741"/>
    </source>
</evidence>
<dbReference type="CDD" id="cd03109">
    <property type="entry name" value="DTBS"/>
    <property type="match status" value="1"/>
</dbReference>
<accession>A0A0B5FEU0</accession>
<comment type="function">
    <text evidence="9">Catalyzes a mechanistically unusual reaction, the ATP-dependent insertion of CO2 between the N7 and N8 nitrogen atoms of 7,8-diaminopelargonic acid (DAPA, also called 7,8-diammoniononanoate) to form a ureido ring.</text>
</comment>
<keyword evidence="2 9" id="KW-0436">Ligase</keyword>
<dbReference type="InterPro" id="IPR027417">
    <property type="entry name" value="P-loop_NTPase"/>
</dbReference>
<comment type="catalytic activity">
    <reaction evidence="8">
        <text>(7R,8S)-8-amino-7-(carboxyamino)nonanoate + ATP = (4R,5S)-dethiobiotin + ADP + phosphate + H(+)</text>
        <dbReference type="Rhea" id="RHEA:63684"/>
        <dbReference type="ChEBI" id="CHEBI:15378"/>
        <dbReference type="ChEBI" id="CHEBI:30616"/>
        <dbReference type="ChEBI" id="CHEBI:43474"/>
        <dbReference type="ChEBI" id="CHEBI:149470"/>
        <dbReference type="ChEBI" id="CHEBI:149473"/>
        <dbReference type="ChEBI" id="CHEBI:456216"/>
    </reaction>
</comment>
<name>A0A0B5FEU0_9BACT</name>
<dbReference type="STRING" id="483547.GSUB_09025"/>
<feature type="binding site" evidence="9">
    <location>
        <position position="59"/>
    </location>
    <ligand>
        <name>Mg(2+)</name>
        <dbReference type="ChEBI" id="CHEBI:18420"/>
    </ligand>
</feature>
<comment type="cofactor">
    <cofactor evidence="9">
        <name>Mg(2+)</name>
        <dbReference type="ChEBI" id="CHEBI:18420"/>
    </cofactor>
</comment>
<gene>
    <name evidence="9" type="primary">bioD</name>
    <name evidence="10" type="ORF">GSUB_09025</name>
</gene>
<comment type="caution">
    <text evidence="9">Lacks conserved residue(s) required for the propagation of feature annotation.</text>
</comment>
<reference evidence="10 11" key="1">
    <citation type="journal article" date="2015" name="Genome Announc.">
        <title>Genomes of Geoalkalibacter ferrihydriticus Z-0531T and Geoalkalibacter subterraneus Red1T, Two Haloalkaliphilic Metal-Reducing Deltaproteobacteria.</title>
        <authorList>
            <person name="Badalamenti J.P."/>
            <person name="Krajmalnik-Brown R."/>
            <person name="Torres C.I."/>
            <person name="Bond D.R."/>
        </authorList>
    </citation>
    <scope>NUCLEOTIDE SEQUENCE [LARGE SCALE GENOMIC DNA]</scope>
    <source>
        <strain evidence="10 11">Red1</strain>
    </source>
</reference>
<feature type="binding site" evidence="9">
    <location>
        <position position="23"/>
    </location>
    <ligand>
        <name>Mg(2+)</name>
        <dbReference type="ChEBI" id="CHEBI:18420"/>
    </ligand>
</feature>
<evidence type="ECO:0000256" key="1">
    <source>
        <dbReference type="ARBA" id="ARBA00022490"/>
    </source>
</evidence>